<feature type="domain" description="Protein kinase" evidence="1">
    <location>
        <begin position="342"/>
        <end position="643"/>
    </location>
</feature>
<dbReference type="AlphaFoldDB" id="A0A8H2WP82"/>
<dbReference type="SMART" id="SM00220">
    <property type="entry name" value="S_TKc"/>
    <property type="match status" value="1"/>
</dbReference>
<dbReference type="InterPro" id="IPR000719">
    <property type="entry name" value="Prot_kinase_dom"/>
</dbReference>
<dbReference type="SUPFAM" id="SSF56112">
    <property type="entry name" value="Protein kinase-like (PK-like)"/>
    <property type="match status" value="3"/>
</dbReference>
<dbReference type="Gene3D" id="1.10.510.10">
    <property type="entry name" value="Transferase(Phosphotransferase) domain 1"/>
    <property type="match status" value="3"/>
</dbReference>
<evidence type="ECO:0000259" key="1">
    <source>
        <dbReference type="PROSITE" id="PS50011"/>
    </source>
</evidence>
<dbReference type="GO" id="GO:0005524">
    <property type="term" value="F:ATP binding"/>
    <property type="evidence" value="ECO:0007669"/>
    <property type="project" value="InterPro"/>
</dbReference>
<protein>
    <recommendedName>
        <fullName evidence="1">Protein kinase domain-containing protein</fullName>
    </recommendedName>
</protein>
<evidence type="ECO:0000313" key="2">
    <source>
        <dbReference type="EMBL" id="CAE6398489.1"/>
    </source>
</evidence>
<dbReference type="InterPro" id="IPR011009">
    <property type="entry name" value="Kinase-like_dom_sf"/>
</dbReference>
<dbReference type="InterPro" id="IPR051681">
    <property type="entry name" value="Ser/Thr_Kinases-Pseudokinases"/>
</dbReference>
<organism evidence="2 3">
    <name type="scientific">Rhizoctonia solani</name>
    <dbReference type="NCBI Taxonomy" id="456999"/>
    <lineage>
        <taxon>Eukaryota</taxon>
        <taxon>Fungi</taxon>
        <taxon>Dikarya</taxon>
        <taxon>Basidiomycota</taxon>
        <taxon>Agaricomycotina</taxon>
        <taxon>Agaricomycetes</taxon>
        <taxon>Cantharellales</taxon>
        <taxon>Ceratobasidiaceae</taxon>
        <taxon>Rhizoctonia</taxon>
    </lineage>
</organism>
<dbReference type="EMBL" id="CAJMWW010000014">
    <property type="protein sequence ID" value="CAE6398489.1"/>
    <property type="molecule type" value="Genomic_DNA"/>
</dbReference>
<gene>
    <name evidence="2" type="ORF">RDB_LOCUS4854</name>
</gene>
<dbReference type="PROSITE" id="PS00108">
    <property type="entry name" value="PROTEIN_KINASE_ST"/>
    <property type="match status" value="1"/>
</dbReference>
<dbReference type="PROSITE" id="PS50011">
    <property type="entry name" value="PROTEIN_KINASE_DOM"/>
    <property type="match status" value="3"/>
</dbReference>
<feature type="domain" description="Protein kinase" evidence="1">
    <location>
        <begin position="645"/>
        <end position="958"/>
    </location>
</feature>
<evidence type="ECO:0000313" key="3">
    <source>
        <dbReference type="Proteomes" id="UP000663841"/>
    </source>
</evidence>
<feature type="domain" description="Protein kinase" evidence="1">
    <location>
        <begin position="31"/>
        <end position="311"/>
    </location>
</feature>
<dbReference type="Pfam" id="PF00069">
    <property type="entry name" value="Pkinase"/>
    <property type="match status" value="3"/>
</dbReference>
<dbReference type="PANTHER" id="PTHR44329">
    <property type="entry name" value="SERINE/THREONINE-PROTEIN KINASE TNNI3K-RELATED"/>
    <property type="match status" value="1"/>
</dbReference>
<reference evidence="2" key="1">
    <citation type="submission" date="2021-01" db="EMBL/GenBank/DDBJ databases">
        <authorList>
            <person name="Kaushik A."/>
        </authorList>
    </citation>
    <scope>NUCLEOTIDE SEQUENCE</scope>
    <source>
        <strain evidence="2">AG3-T5</strain>
    </source>
</reference>
<sequence length="958" mass="106615">MSQVHTSPLWSGALGATNDITTFVQVTRIAQDLYEEAGLGGSADIFSGKYTKQDGVVAKVAIKCIRAFHVEKDSETQLERLKKVKALTQALHLQVDRQIHNGALETAPGHNERNRAASVVRVRALSMEPSGLSRTEDTATKAHKNDTLRGLSYMHSLDSGPIAHGDIKLSNILVNSDETALICDFGRSRQSNDQSNEVILSSSSTFAGTVRYMSPELLDPDSARPSLAADMWAYGCVALEVLCRIQPYHEVTSDVVVAELIRSGQPPSDRPRGPRGSLINDALWGVLSSCWQAQDWRPTAHGFLEELNRMLHRGEVPRSPALMNMFTDIGGEPIPPWSEDIPDLDGELGSSSLILLSRSLRSTVWMASGLDSQDVAIKVPRLNASVANQARHDHLEYIFRKVVSSRYGVRHPNIVDFLGITSGFSPHEGLVFEMNYEWNMISYFREKVVMQERYTRLIDPYPTTHSLMCDVLEGLKYMHGYPIPIPQGDLTPENISVDIHGRAKISLISFGRMLAGLPQNAAVTATIDSILSFRWMSPELVKDGSLPPSTESDMWAVGCVCFWILTRRGPYASVSRDELAGIEVMRGQPPATLADVFYRSTWITNGLWNAIGRCWRKDPLQRPNATAFLKLLFQLEGREIPWLPVDVIDLAGKLKFSSARDQQNNPTPKCRFVWKRFSRTNSDIIEEVNIIISLHEAIYVPKWYSKATPVVVKAGSEYESSARAREALYSMTQHEIALVAQIDHPCIQRFLGIDSTATHTHMPDMVFESLSQVTLTHFLGRGPTDFYGIVRILRELASAITYLHGHIDGAIAHGDIQPTNIYILPDGKAKLVNFTCAFQYVLGQPTLTRQLSETITVPGQPSLYSSPESKNYLQFPTLAGDVWSFGTVILGSFSARYRTTETSQYMLHVDRDSSPLDLQDVLTDCDARIHEILRTTLVLDPSNRPSAPMVLSKLSELL</sequence>
<proteinExistence type="predicted"/>
<name>A0A8H2WP82_9AGAM</name>
<comment type="caution">
    <text evidence="2">The sequence shown here is derived from an EMBL/GenBank/DDBJ whole genome shotgun (WGS) entry which is preliminary data.</text>
</comment>
<dbReference type="Proteomes" id="UP000663841">
    <property type="component" value="Unassembled WGS sequence"/>
</dbReference>
<dbReference type="GO" id="GO:0004674">
    <property type="term" value="F:protein serine/threonine kinase activity"/>
    <property type="evidence" value="ECO:0007669"/>
    <property type="project" value="TreeGrafter"/>
</dbReference>
<dbReference type="InterPro" id="IPR008271">
    <property type="entry name" value="Ser/Thr_kinase_AS"/>
</dbReference>
<accession>A0A8H2WP82</accession>